<evidence type="ECO:0000256" key="1">
    <source>
        <dbReference type="HAMAP-Rule" id="MF_02200"/>
    </source>
</evidence>
<dbReference type="HAMAP" id="MF_02200">
    <property type="entry name" value="NapD"/>
    <property type="match status" value="1"/>
</dbReference>
<dbReference type="GeneID" id="83881247"/>
<keyword evidence="3" id="KW-1185">Reference proteome</keyword>
<dbReference type="InterPro" id="IPR005623">
    <property type="entry name" value="Chaperone_NapD_NO3_reduct"/>
</dbReference>
<dbReference type="STRING" id="1715693.PH7735_02222"/>
<dbReference type="EMBL" id="CYTW01000002">
    <property type="protein sequence ID" value="CUJ99563.1"/>
    <property type="molecule type" value="Genomic_DNA"/>
</dbReference>
<comment type="subcellular location">
    <subcellularLocation>
        <location evidence="1">Cytoplasm</location>
    </subcellularLocation>
</comment>
<dbReference type="Gene3D" id="3.30.70.920">
    <property type="match status" value="1"/>
</dbReference>
<proteinExistence type="inferred from homology"/>
<evidence type="ECO:0000313" key="2">
    <source>
        <dbReference type="EMBL" id="CUJ99563.1"/>
    </source>
</evidence>
<keyword evidence="1" id="KW-0963">Cytoplasm</keyword>
<gene>
    <name evidence="1" type="primary">napD</name>
    <name evidence="2" type="ORF">PH7735_02222</name>
</gene>
<dbReference type="Pfam" id="PF03927">
    <property type="entry name" value="NapD"/>
    <property type="match status" value="1"/>
</dbReference>
<sequence>MLNICGCLVHTMPEMSESVISAINAFEGGEVHAHENGRIVITVEDTSTRRASEQIMDMHQIPGVLTITLTYHHFEELDGNAEALVETVH</sequence>
<comment type="similarity">
    <text evidence="1">Belongs to the NapD family.</text>
</comment>
<dbReference type="RefSeq" id="WP_058311406.1">
    <property type="nucleotide sequence ID" value="NZ_CANLZE010000002.1"/>
</dbReference>
<dbReference type="GO" id="GO:0051224">
    <property type="term" value="P:negative regulation of protein transport"/>
    <property type="evidence" value="ECO:0007669"/>
    <property type="project" value="UniProtKB-UniRule"/>
</dbReference>
<comment type="subunit">
    <text evidence="1">Interacts with the cytoplasmic NapA precursor.</text>
</comment>
<keyword evidence="1" id="KW-0143">Chaperone</keyword>
<dbReference type="Proteomes" id="UP000051870">
    <property type="component" value="Unassembled WGS sequence"/>
</dbReference>
<dbReference type="AlphaFoldDB" id="A0A0P1I9E7"/>
<protein>
    <recommendedName>
        <fullName evidence="1">Chaperone NapD</fullName>
    </recommendedName>
    <alternativeName>
        <fullName evidence="1">NapA signal peptide-binding chaperone NapD</fullName>
    </alternativeName>
</protein>
<dbReference type="GO" id="GO:0005737">
    <property type="term" value="C:cytoplasm"/>
    <property type="evidence" value="ECO:0007669"/>
    <property type="project" value="UniProtKB-SubCell"/>
</dbReference>
<comment type="function">
    <text evidence="1">Chaperone for NapA, the catalytic subunit of the periplasmic nitrate reductase. It binds directly and specifically to the twin-arginine signal peptide of NapA, preventing premature interaction with the Tat translocase and premature export.</text>
</comment>
<organism evidence="2 3">
    <name type="scientific">Shimia thalassica</name>
    <dbReference type="NCBI Taxonomy" id="1715693"/>
    <lineage>
        <taxon>Bacteria</taxon>
        <taxon>Pseudomonadati</taxon>
        <taxon>Pseudomonadota</taxon>
        <taxon>Alphaproteobacteria</taxon>
        <taxon>Rhodobacterales</taxon>
        <taxon>Roseobacteraceae</taxon>
    </lineage>
</organism>
<reference evidence="3" key="1">
    <citation type="submission" date="2015-09" db="EMBL/GenBank/DDBJ databases">
        <authorList>
            <person name="Rodrigo-Torres Lidia"/>
            <person name="Arahal R.David."/>
        </authorList>
    </citation>
    <scope>NUCLEOTIDE SEQUENCE [LARGE SCALE GENOMIC DNA]</scope>
    <source>
        <strain evidence="3">CECT 7735</strain>
    </source>
</reference>
<name>A0A0P1I9E7_9RHOB</name>
<dbReference type="GO" id="GO:0005048">
    <property type="term" value="F:signal sequence binding"/>
    <property type="evidence" value="ECO:0007669"/>
    <property type="project" value="UniProtKB-UniRule"/>
</dbReference>
<accession>A0A0P1I9E7</accession>
<evidence type="ECO:0000313" key="3">
    <source>
        <dbReference type="Proteomes" id="UP000051870"/>
    </source>
</evidence>